<feature type="compositionally biased region" description="Polar residues" evidence="1">
    <location>
        <begin position="1"/>
        <end position="12"/>
    </location>
</feature>
<dbReference type="EMBL" id="JACASF010000022">
    <property type="protein sequence ID" value="KAF6403593.1"/>
    <property type="molecule type" value="Genomic_DNA"/>
</dbReference>
<feature type="compositionally biased region" description="Polar residues" evidence="1">
    <location>
        <begin position="69"/>
        <end position="96"/>
    </location>
</feature>
<evidence type="ECO:0000256" key="1">
    <source>
        <dbReference type="SAM" id="MobiDB-lite"/>
    </source>
</evidence>
<evidence type="ECO:0000313" key="2">
    <source>
        <dbReference type="EMBL" id="KAF6403593.1"/>
    </source>
</evidence>
<organism evidence="2 3">
    <name type="scientific">Molossus molossus</name>
    <name type="common">Pallas' mastiff bat</name>
    <name type="synonym">Vespertilio molossus</name>
    <dbReference type="NCBI Taxonomy" id="27622"/>
    <lineage>
        <taxon>Eukaryota</taxon>
        <taxon>Metazoa</taxon>
        <taxon>Chordata</taxon>
        <taxon>Craniata</taxon>
        <taxon>Vertebrata</taxon>
        <taxon>Euteleostomi</taxon>
        <taxon>Mammalia</taxon>
        <taxon>Eutheria</taxon>
        <taxon>Laurasiatheria</taxon>
        <taxon>Chiroptera</taxon>
        <taxon>Yangochiroptera</taxon>
        <taxon>Molossidae</taxon>
        <taxon>Molossus</taxon>
    </lineage>
</organism>
<proteinExistence type="predicted"/>
<evidence type="ECO:0000313" key="3">
    <source>
        <dbReference type="Proteomes" id="UP000550707"/>
    </source>
</evidence>
<protein>
    <submittedName>
        <fullName evidence="2">Uncharacterized protein</fullName>
    </submittedName>
</protein>
<dbReference type="InParanoid" id="A0A7J8BYC1"/>
<keyword evidence="3" id="KW-1185">Reference proteome</keyword>
<reference evidence="2 3" key="1">
    <citation type="journal article" date="2020" name="Nature">
        <title>Six reference-quality genomes reveal evolution of bat adaptations.</title>
        <authorList>
            <person name="Jebb D."/>
            <person name="Huang Z."/>
            <person name="Pippel M."/>
            <person name="Hughes G.M."/>
            <person name="Lavrichenko K."/>
            <person name="Devanna P."/>
            <person name="Winkler S."/>
            <person name="Jermiin L.S."/>
            <person name="Skirmuntt E.C."/>
            <person name="Katzourakis A."/>
            <person name="Burkitt-Gray L."/>
            <person name="Ray D.A."/>
            <person name="Sullivan K.A.M."/>
            <person name="Roscito J.G."/>
            <person name="Kirilenko B.M."/>
            <person name="Davalos L.M."/>
            <person name="Corthals A.P."/>
            <person name="Power M.L."/>
            <person name="Jones G."/>
            <person name="Ransome R.D."/>
            <person name="Dechmann D.K.N."/>
            <person name="Locatelli A.G."/>
            <person name="Puechmaille S.J."/>
            <person name="Fedrigo O."/>
            <person name="Jarvis E.D."/>
            <person name="Hiller M."/>
            <person name="Vernes S.C."/>
            <person name="Myers E.W."/>
            <person name="Teeling E.C."/>
        </authorList>
    </citation>
    <scope>NUCLEOTIDE SEQUENCE [LARGE SCALE GENOMIC DNA]</scope>
    <source>
        <strain evidence="2">MMolMol1</strain>
        <tissue evidence="2">Muscle</tissue>
    </source>
</reference>
<comment type="caution">
    <text evidence="2">The sequence shown here is derived from an EMBL/GenBank/DDBJ whole genome shotgun (WGS) entry which is preliminary data.</text>
</comment>
<dbReference type="Proteomes" id="UP000550707">
    <property type="component" value="Unassembled WGS sequence"/>
</dbReference>
<accession>A0A7J8BYC1</accession>
<name>A0A7J8BYC1_MOLMO</name>
<dbReference type="AlphaFoldDB" id="A0A7J8BYC1"/>
<feature type="region of interest" description="Disordered" evidence="1">
    <location>
        <begin position="66"/>
        <end position="109"/>
    </location>
</feature>
<sequence length="142" mass="15398">MRRWLSTLTTTRDPPRGAHTPHPQTGVPLPAQYTAPSAGRSSELRKHLQPQRFLCWQSVSRSPFHISTPLPSSRTSSHNSHPANKPTTTPPSTFARSSGKGRAKSLSGNDVICNVHGSGSRLLSPDPTPSPLLLFYPLSSLD</sequence>
<gene>
    <name evidence="2" type="ORF">HJG59_010011</name>
</gene>
<feature type="region of interest" description="Disordered" evidence="1">
    <location>
        <begin position="1"/>
        <end position="46"/>
    </location>
</feature>